<evidence type="ECO:0000256" key="4">
    <source>
        <dbReference type="ARBA" id="ARBA00022747"/>
    </source>
</evidence>
<sequence length="364" mass="40981">MEEYNTLSLFSGAGGLDLGFKQQGFNIIAANEMDKNAGKTHERNFKETELIKGDIDTVFEEILKFKNTDIIIGGPPCQGFSIAGKMDYNDPRNKMVWKYLEVVKELKPRIFVIENVKALYSLDKWRPIREKIISDAYDMGYSCLPILLNAKDFGVSQSRYRVFFIGVKDSELDKDSILAYIDSLKEQPKTVRELFKTVDRIGMEGNPIDSTAKITFATNPILRKSPYAGMLFNGMGRPVNIDGIANTLPASMGGNKTPIIDNEALYNNKINYVEEYHSALMRQEKSKNGEAPSRLRRLSIKEAALIQSFPEDFKFEGPMSSVYRQIGNAVPPKLASVIGELVKAILEDRIEKSTFKIGQLNLFS</sequence>
<evidence type="ECO:0000256" key="3">
    <source>
        <dbReference type="ARBA" id="ARBA00022691"/>
    </source>
</evidence>
<comment type="similarity">
    <text evidence="5 6">Belongs to the class I-like SAM-binding methyltransferase superfamily. C5-methyltransferase family.</text>
</comment>
<dbReference type="GO" id="GO:0003886">
    <property type="term" value="F:DNA (cytosine-5-)-methyltransferase activity"/>
    <property type="evidence" value="ECO:0007669"/>
    <property type="project" value="UniProtKB-EC"/>
</dbReference>
<dbReference type="SUPFAM" id="SSF53335">
    <property type="entry name" value="S-adenosyl-L-methionine-dependent methyltransferases"/>
    <property type="match status" value="1"/>
</dbReference>
<dbReference type="InterPro" id="IPR001525">
    <property type="entry name" value="C5_MeTfrase"/>
</dbReference>
<dbReference type="AlphaFoldDB" id="A0AAF0K4Y2"/>
<evidence type="ECO:0000313" key="9">
    <source>
        <dbReference type="Proteomes" id="UP001179858"/>
    </source>
</evidence>
<evidence type="ECO:0000256" key="6">
    <source>
        <dbReference type="RuleBase" id="RU000416"/>
    </source>
</evidence>
<dbReference type="RefSeq" id="WP_280102920.1">
    <property type="nucleotide sequence ID" value="NZ_CP122959.1"/>
</dbReference>
<dbReference type="PROSITE" id="PS00094">
    <property type="entry name" value="C5_MTASE_1"/>
    <property type="match status" value="1"/>
</dbReference>
<dbReference type="PROSITE" id="PS00095">
    <property type="entry name" value="C5_MTASE_2"/>
    <property type="match status" value="1"/>
</dbReference>
<dbReference type="EC" id="2.1.1.37" evidence="7"/>
<dbReference type="Gene3D" id="3.40.50.150">
    <property type="entry name" value="Vaccinia Virus protein VP39"/>
    <property type="match status" value="1"/>
</dbReference>
<keyword evidence="3 5" id="KW-0949">S-adenosyl-L-methionine</keyword>
<comment type="catalytic activity">
    <reaction evidence="7">
        <text>a 2'-deoxycytidine in DNA + S-adenosyl-L-methionine = a 5-methyl-2'-deoxycytidine in DNA + S-adenosyl-L-homocysteine + H(+)</text>
        <dbReference type="Rhea" id="RHEA:13681"/>
        <dbReference type="Rhea" id="RHEA-COMP:11369"/>
        <dbReference type="Rhea" id="RHEA-COMP:11370"/>
        <dbReference type="ChEBI" id="CHEBI:15378"/>
        <dbReference type="ChEBI" id="CHEBI:57856"/>
        <dbReference type="ChEBI" id="CHEBI:59789"/>
        <dbReference type="ChEBI" id="CHEBI:85452"/>
        <dbReference type="ChEBI" id="CHEBI:85454"/>
        <dbReference type="EC" id="2.1.1.37"/>
    </reaction>
</comment>
<name>A0AAF0K4Y2_LATSK</name>
<dbReference type="GO" id="GO:0032259">
    <property type="term" value="P:methylation"/>
    <property type="evidence" value="ECO:0007669"/>
    <property type="project" value="UniProtKB-KW"/>
</dbReference>
<dbReference type="PANTHER" id="PTHR10629:SF52">
    <property type="entry name" value="DNA (CYTOSINE-5)-METHYLTRANSFERASE 1"/>
    <property type="match status" value="1"/>
</dbReference>
<dbReference type="GO" id="GO:0009307">
    <property type="term" value="P:DNA restriction-modification system"/>
    <property type="evidence" value="ECO:0007669"/>
    <property type="project" value="UniProtKB-KW"/>
</dbReference>
<feature type="active site" evidence="5">
    <location>
        <position position="77"/>
    </location>
</feature>
<reference evidence="8" key="1">
    <citation type="submission" date="2023-04" db="EMBL/GenBank/DDBJ databases">
        <title>Novel strain of Lactilactobacillus sakei and use thereof.</title>
        <authorList>
            <person name="Kim S.Y."/>
        </authorList>
    </citation>
    <scope>NUCLEOTIDE SEQUENCE</scope>
    <source>
        <strain evidence="8">HUP1</strain>
    </source>
</reference>
<gene>
    <name evidence="8" type="ORF">QBD03_00440</name>
</gene>
<keyword evidence="2 5" id="KW-0808">Transferase</keyword>
<evidence type="ECO:0000256" key="2">
    <source>
        <dbReference type="ARBA" id="ARBA00022679"/>
    </source>
</evidence>
<dbReference type="Pfam" id="PF00145">
    <property type="entry name" value="DNA_methylase"/>
    <property type="match status" value="1"/>
</dbReference>
<evidence type="ECO:0000256" key="7">
    <source>
        <dbReference type="RuleBase" id="RU000417"/>
    </source>
</evidence>
<dbReference type="Gene3D" id="3.90.120.10">
    <property type="entry name" value="DNA Methylase, subunit A, domain 2"/>
    <property type="match status" value="1"/>
</dbReference>
<dbReference type="PROSITE" id="PS51679">
    <property type="entry name" value="SAM_MT_C5"/>
    <property type="match status" value="1"/>
</dbReference>
<protein>
    <recommendedName>
        <fullName evidence="7">Cytosine-specific methyltransferase</fullName>
        <ecNumber evidence="7">2.1.1.37</ecNumber>
    </recommendedName>
</protein>
<dbReference type="PANTHER" id="PTHR10629">
    <property type="entry name" value="CYTOSINE-SPECIFIC METHYLTRANSFERASE"/>
    <property type="match status" value="1"/>
</dbReference>
<dbReference type="InterPro" id="IPR029063">
    <property type="entry name" value="SAM-dependent_MTases_sf"/>
</dbReference>
<dbReference type="InterPro" id="IPR018117">
    <property type="entry name" value="C5_DNA_meth_AS"/>
</dbReference>
<dbReference type="InterPro" id="IPR050390">
    <property type="entry name" value="C5-Methyltransferase"/>
</dbReference>
<dbReference type="EMBL" id="CP122959">
    <property type="protein sequence ID" value="WGI19248.1"/>
    <property type="molecule type" value="Genomic_DNA"/>
</dbReference>
<dbReference type="NCBIfam" id="TIGR00675">
    <property type="entry name" value="dcm"/>
    <property type="match status" value="1"/>
</dbReference>
<evidence type="ECO:0000313" key="8">
    <source>
        <dbReference type="EMBL" id="WGI19248.1"/>
    </source>
</evidence>
<evidence type="ECO:0000256" key="1">
    <source>
        <dbReference type="ARBA" id="ARBA00022603"/>
    </source>
</evidence>
<accession>A0AAF0K4Y2</accession>
<dbReference type="REBASE" id="708514">
    <property type="entry name" value="M.LsaHUP1ORF440P"/>
</dbReference>
<proteinExistence type="inferred from homology"/>
<evidence type="ECO:0000256" key="5">
    <source>
        <dbReference type="PROSITE-ProRule" id="PRU01016"/>
    </source>
</evidence>
<dbReference type="GO" id="GO:0044027">
    <property type="term" value="P:negative regulation of gene expression via chromosomal CpG island methylation"/>
    <property type="evidence" value="ECO:0007669"/>
    <property type="project" value="TreeGrafter"/>
</dbReference>
<keyword evidence="1 5" id="KW-0489">Methyltransferase</keyword>
<keyword evidence="4" id="KW-0680">Restriction system</keyword>
<organism evidence="8 9">
    <name type="scientific">Latilactobacillus sakei</name>
    <name type="common">Lactobacillus sakei</name>
    <dbReference type="NCBI Taxonomy" id="1599"/>
    <lineage>
        <taxon>Bacteria</taxon>
        <taxon>Bacillati</taxon>
        <taxon>Bacillota</taxon>
        <taxon>Bacilli</taxon>
        <taxon>Lactobacillales</taxon>
        <taxon>Lactobacillaceae</taxon>
        <taxon>Latilactobacillus</taxon>
    </lineage>
</organism>
<dbReference type="InterPro" id="IPR031303">
    <property type="entry name" value="C5_meth_CS"/>
</dbReference>
<dbReference type="Proteomes" id="UP001179858">
    <property type="component" value="Chromosome"/>
</dbReference>
<dbReference type="GO" id="GO:0003677">
    <property type="term" value="F:DNA binding"/>
    <property type="evidence" value="ECO:0007669"/>
    <property type="project" value="TreeGrafter"/>
</dbReference>
<dbReference type="PRINTS" id="PR00105">
    <property type="entry name" value="C5METTRFRASE"/>
</dbReference>